<proteinExistence type="predicted"/>
<dbReference type="GO" id="GO:0003677">
    <property type="term" value="F:DNA binding"/>
    <property type="evidence" value="ECO:0007669"/>
    <property type="project" value="UniProtKB-KW"/>
</dbReference>
<dbReference type="InterPro" id="IPR002577">
    <property type="entry name" value="HTH_HxlR"/>
</dbReference>
<name>A0A483CXH0_9EURY</name>
<dbReference type="Gene3D" id="1.10.10.10">
    <property type="entry name" value="Winged helix-like DNA-binding domain superfamily/Winged helix DNA-binding domain"/>
    <property type="match status" value="1"/>
</dbReference>
<evidence type="ECO:0000256" key="1">
    <source>
        <dbReference type="ARBA" id="ARBA00023015"/>
    </source>
</evidence>
<dbReference type="InterPro" id="IPR036390">
    <property type="entry name" value="WH_DNA-bd_sf"/>
</dbReference>
<dbReference type="PANTHER" id="PTHR33204:SF29">
    <property type="entry name" value="TRANSCRIPTIONAL REGULATOR"/>
    <property type="match status" value="1"/>
</dbReference>
<keyword evidence="2" id="KW-0238">DNA-binding</keyword>
<comment type="caution">
    <text evidence="5">The sequence shown here is derived from an EMBL/GenBank/DDBJ whole genome shotgun (WGS) entry which is preliminary data.</text>
</comment>
<evidence type="ECO:0000259" key="4">
    <source>
        <dbReference type="PROSITE" id="PS51118"/>
    </source>
</evidence>
<dbReference type="InterPro" id="IPR036388">
    <property type="entry name" value="WH-like_DNA-bd_sf"/>
</dbReference>
<keyword evidence="3" id="KW-0804">Transcription</keyword>
<protein>
    <submittedName>
        <fullName evidence="5">Transcriptional regulator</fullName>
    </submittedName>
</protein>
<dbReference type="Pfam" id="PF01638">
    <property type="entry name" value="HxlR"/>
    <property type="match status" value="1"/>
</dbReference>
<evidence type="ECO:0000256" key="3">
    <source>
        <dbReference type="ARBA" id="ARBA00023163"/>
    </source>
</evidence>
<dbReference type="OrthoDB" id="10490at2157"/>
<dbReference type="Proteomes" id="UP000292580">
    <property type="component" value="Unassembled WGS sequence"/>
</dbReference>
<sequence>MGETPQKYKYSWGIEATLDVIGGKWKPLVIYQLKDGTLRFSQIMARVQPRITQRMLTKELRELEKDGLVNRKVYAQVPPKVEYSLTEKGYSLIPILDQLCDWGYEHMGDDIEFQCEE</sequence>
<dbReference type="PANTHER" id="PTHR33204">
    <property type="entry name" value="TRANSCRIPTIONAL REGULATOR, MARR FAMILY"/>
    <property type="match status" value="1"/>
</dbReference>
<accession>A0A483CXH0</accession>
<organism evidence="5 6">
    <name type="scientific">Methanofollis fontis</name>
    <dbReference type="NCBI Taxonomy" id="2052832"/>
    <lineage>
        <taxon>Archaea</taxon>
        <taxon>Methanobacteriati</taxon>
        <taxon>Methanobacteriota</taxon>
        <taxon>Stenosarchaea group</taxon>
        <taxon>Methanomicrobia</taxon>
        <taxon>Methanomicrobiales</taxon>
        <taxon>Methanomicrobiaceae</taxon>
        <taxon>Methanofollis</taxon>
    </lineage>
</organism>
<gene>
    <name evidence="5" type="ORF">CUJ86_07955</name>
</gene>
<dbReference type="EMBL" id="PGCL01000003">
    <property type="protein sequence ID" value="TAJ43973.1"/>
    <property type="molecule type" value="Genomic_DNA"/>
</dbReference>
<evidence type="ECO:0000313" key="6">
    <source>
        <dbReference type="Proteomes" id="UP000292580"/>
    </source>
</evidence>
<reference evidence="5 6" key="1">
    <citation type="submission" date="2017-11" db="EMBL/GenBank/DDBJ databases">
        <title>Isolation and Characterization of Methanofollis Species from Methane Seep Offshore SW Taiwan.</title>
        <authorList>
            <person name="Teng N.-H."/>
            <person name="Lai M.-C."/>
            <person name="Chen S.-C."/>
        </authorList>
    </citation>
    <scope>NUCLEOTIDE SEQUENCE [LARGE SCALE GENOMIC DNA]</scope>
    <source>
        <strain evidence="5 6">FWC-SCC2</strain>
    </source>
</reference>
<evidence type="ECO:0000256" key="2">
    <source>
        <dbReference type="ARBA" id="ARBA00023125"/>
    </source>
</evidence>
<dbReference type="AlphaFoldDB" id="A0A483CXH0"/>
<feature type="domain" description="HTH hxlR-type" evidence="4">
    <location>
        <begin position="4"/>
        <end position="111"/>
    </location>
</feature>
<dbReference type="SUPFAM" id="SSF46785">
    <property type="entry name" value="Winged helix' DNA-binding domain"/>
    <property type="match status" value="1"/>
</dbReference>
<keyword evidence="1" id="KW-0805">Transcription regulation</keyword>
<dbReference type="PROSITE" id="PS51118">
    <property type="entry name" value="HTH_HXLR"/>
    <property type="match status" value="1"/>
</dbReference>
<keyword evidence="6" id="KW-1185">Reference proteome</keyword>
<evidence type="ECO:0000313" key="5">
    <source>
        <dbReference type="EMBL" id="TAJ43973.1"/>
    </source>
</evidence>
<dbReference type="RefSeq" id="WP_130647035.1">
    <property type="nucleotide sequence ID" value="NZ_PGCL01000003.1"/>
</dbReference>